<dbReference type="OrthoDB" id="8289813at2"/>
<reference evidence="1 2" key="1">
    <citation type="submission" date="2018-12" db="EMBL/GenBank/DDBJ databases">
        <authorList>
            <person name="Criscuolo A."/>
        </authorList>
    </citation>
    <scope>NUCLEOTIDE SEQUENCE [LARGE SCALE GENOMIC DNA]</scope>
    <source>
        <strain evidence="1">ACIP1116281</strain>
    </source>
</reference>
<sequence length="357" mass="39775">MNASLGPLVGHALQINMHPLDVDHVVETLPHQLRAWRGQVDRVVITLDHKVSTTGRYHAADYDEKLAQLTGLLERLSGSDTAIHVDLVNYSSEAIEGVRKAFFSAEPSLPLKAFDGGPFYAYFYGLYRANAERVLHMDSDMLFGGMSQRWMAEADAVFDARPDALFVCPFSGPPRADGTIDESLHVGFPGRRAFVPPQWLGLDVPAYGFNAVSTRIFVLDMRRFVERIGSLPLVRPDFKRRLRAHLLDQSPLTMPAEEVLSASMERLGLERVDLLGGAPGMFSLHPPYRNPAFYRQLPELIRRTESSDLPDGQLGDFDVNASMIDWSDALAAKSRPARLKKALRQLIAANRARLLGQ</sequence>
<organism evidence="1 2">
    <name type="scientific">Devosia equisanguinis</name>
    <dbReference type="NCBI Taxonomy" id="2490941"/>
    <lineage>
        <taxon>Bacteria</taxon>
        <taxon>Pseudomonadati</taxon>
        <taxon>Pseudomonadota</taxon>
        <taxon>Alphaproteobacteria</taxon>
        <taxon>Hyphomicrobiales</taxon>
        <taxon>Devosiaceae</taxon>
        <taxon>Devosia</taxon>
    </lineage>
</organism>
<keyword evidence="2" id="KW-1185">Reference proteome</keyword>
<evidence type="ECO:0008006" key="3">
    <source>
        <dbReference type="Google" id="ProtNLM"/>
    </source>
</evidence>
<dbReference type="AlphaFoldDB" id="A0A447IEP5"/>
<proteinExistence type="predicted"/>
<dbReference type="RefSeq" id="WP_126151460.1">
    <property type="nucleotide sequence ID" value="NZ_JBHTMH010000001.1"/>
</dbReference>
<dbReference type="EMBL" id="UZWD01000038">
    <property type="protein sequence ID" value="VDS05936.1"/>
    <property type="molecule type" value="Genomic_DNA"/>
</dbReference>
<evidence type="ECO:0000313" key="2">
    <source>
        <dbReference type="Proteomes" id="UP000268844"/>
    </source>
</evidence>
<evidence type="ECO:0000313" key="1">
    <source>
        <dbReference type="EMBL" id="VDS05936.1"/>
    </source>
</evidence>
<dbReference type="Proteomes" id="UP000268844">
    <property type="component" value="Unassembled WGS sequence"/>
</dbReference>
<protein>
    <recommendedName>
        <fullName evidence="3">Glycosyltransferase family 2 protein</fullName>
    </recommendedName>
</protein>
<accession>A0A447IEP5</accession>
<name>A0A447IEP5_9HYPH</name>
<gene>
    <name evidence="1" type="ORF">DEVEQU_03083</name>
</gene>